<sequence length="569" mass="63081">MRADLLVTNVNIFNAYMKRFYKGNAAILDGRFLHVGEAGAEEFDAARTVDGRGRYMIPGLIDIHMHIESTMVTPSSFSYGLLPNGVTTIVAEPHEMANVFGLRGVREMIKASKNCAVDIYYAIPSSVPATELETSGGRIELEDIEALLPEDRVICLGEIMNYMEVVHEPDCKTNRILNHILQHHPKLIVEGHVPRLLGTELSRFVFAGVDSDHTQQTVRGLDERIKAGVFVQVQELSMTREVMDYLISEPVSEHFCFVTDDVMPDDFVKKGHLNHLLRKAIGMGMAPEDAIYAGTFTPARRMRLSDRGSIAPGKIADFVLLSSLDEFRIDEVYKNGAKAFDSREEYPQQLQLRQFPDDFYESVKLAPLVAADLVLKAPAEEGTIRCRTMTVADGTFFTEERIDEFAVRGGEVRWQESPYALVATFERYGRTSGNRALGLVGGNTIGRGAIATTYSHDNHNLIVVGRNAEDMLLAANEVIKHQGGYCVTENGRVLAMLKLPVGGILSEEPLEQVAEDASRLVEAMIGLGYEHYTPIMSFSTHSLPVSPGLKITDLGLVRVDEREIVSLFA</sequence>
<gene>
    <name evidence="6" type="primary">ade</name>
    <name evidence="9" type="ORF">H7B67_05340</name>
</gene>
<accession>A0A841SQQ5</accession>
<feature type="domain" description="Adenine deaminase C-terminal" evidence="8">
    <location>
        <begin position="397"/>
        <end position="562"/>
    </location>
</feature>
<dbReference type="Proteomes" id="UP000535838">
    <property type="component" value="Unassembled WGS sequence"/>
</dbReference>
<keyword evidence="3 6" id="KW-0378">Hydrolase</keyword>
<evidence type="ECO:0000256" key="1">
    <source>
        <dbReference type="ARBA" id="ARBA00006773"/>
    </source>
</evidence>
<dbReference type="AlphaFoldDB" id="A0A841SQQ5"/>
<dbReference type="InterPro" id="IPR006679">
    <property type="entry name" value="Adenine_deam"/>
</dbReference>
<comment type="similarity">
    <text evidence="1 6">Belongs to the metallo-dependent hydrolases superfamily. Adenine deaminase family.</text>
</comment>
<dbReference type="GO" id="GO:0006146">
    <property type="term" value="P:adenine catabolic process"/>
    <property type="evidence" value="ECO:0007669"/>
    <property type="project" value="InterPro"/>
</dbReference>
<evidence type="ECO:0000256" key="5">
    <source>
        <dbReference type="ARBA" id="ARBA00047720"/>
    </source>
</evidence>
<evidence type="ECO:0000313" key="10">
    <source>
        <dbReference type="Proteomes" id="UP000535838"/>
    </source>
</evidence>
<feature type="domain" description="Amidohydrolase-related" evidence="7">
    <location>
        <begin position="55"/>
        <end position="336"/>
    </location>
</feature>
<dbReference type="Gene3D" id="2.30.40.10">
    <property type="entry name" value="Urease, subunit C, domain 1"/>
    <property type="match status" value="1"/>
</dbReference>
<reference evidence="9 10" key="1">
    <citation type="submission" date="2020-08" db="EMBL/GenBank/DDBJ databases">
        <title>Cohnella phylogeny.</title>
        <authorList>
            <person name="Dunlap C."/>
        </authorList>
    </citation>
    <scope>NUCLEOTIDE SEQUENCE [LARGE SCALE GENOMIC DNA]</scope>
    <source>
        <strain evidence="9 10">DSM 25241</strain>
    </source>
</reference>
<dbReference type="Pfam" id="PF13382">
    <property type="entry name" value="Adenine_deam_C"/>
    <property type="match status" value="1"/>
</dbReference>
<dbReference type="InterPro" id="IPR006680">
    <property type="entry name" value="Amidohydro-rel"/>
</dbReference>
<protein>
    <recommendedName>
        <fullName evidence="2 6">Adenine deaminase</fullName>
        <shortName evidence="6">Adenase</shortName>
        <shortName evidence="6">Adenine aminase</shortName>
        <ecNumber evidence="2 6">3.5.4.2</ecNumber>
    </recommendedName>
</protein>
<dbReference type="PANTHER" id="PTHR11113:SF2">
    <property type="entry name" value="ADENINE DEAMINASE"/>
    <property type="match status" value="1"/>
</dbReference>
<dbReference type="PANTHER" id="PTHR11113">
    <property type="entry name" value="N-ACETYLGLUCOSAMINE-6-PHOSPHATE DEACETYLASE"/>
    <property type="match status" value="1"/>
</dbReference>
<comment type="caution">
    <text evidence="9">The sequence shown here is derived from an EMBL/GenBank/DDBJ whole genome shotgun (WGS) entry which is preliminary data.</text>
</comment>
<evidence type="ECO:0000256" key="3">
    <source>
        <dbReference type="ARBA" id="ARBA00022801"/>
    </source>
</evidence>
<dbReference type="Gene3D" id="3.20.20.140">
    <property type="entry name" value="Metal-dependent hydrolases"/>
    <property type="match status" value="1"/>
</dbReference>
<evidence type="ECO:0000259" key="8">
    <source>
        <dbReference type="Pfam" id="PF13382"/>
    </source>
</evidence>
<evidence type="ECO:0000259" key="7">
    <source>
        <dbReference type="Pfam" id="PF01979"/>
    </source>
</evidence>
<organism evidence="9 10">
    <name type="scientific">Cohnella thailandensis</name>
    <dbReference type="NCBI Taxonomy" id="557557"/>
    <lineage>
        <taxon>Bacteria</taxon>
        <taxon>Bacillati</taxon>
        <taxon>Bacillota</taxon>
        <taxon>Bacilli</taxon>
        <taxon>Bacillales</taxon>
        <taxon>Paenibacillaceae</taxon>
        <taxon>Cohnella</taxon>
    </lineage>
</organism>
<comment type="catalytic activity">
    <reaction evidence="5 6">
        <text>adenine + H2O + H(+) = hypoxanthine + NH4(+)</text>
        <dbReference type="Rhea" id="RHEA:23688"/>
        <dbReference type="ChEBI" id="CHEBI:15377"/>
        <dbReference type="ChEBI" id="CHEBI:15378"/>
        <dbReference type="ChEBI" id="CHEBI:16708"/>
        <dbReference type="ChEBI" id="CHEBI:17368"/>
        <dbReference type="ChEBI" id="CHEBI:28938"/>
        <dbReference type="EC" id="3.5.4.2"/>
    </reaction>
</comment>
<dbReference type="GO" id="GO:0000034">
    <property type="term" value="F:adenine deaminase activity"/>
    <property type="evidence" value="ECO:0007669"/>
    <property type="project" value="UniProtKB-UniRule"/>
</dbReference>
<dbReference type="EMBL" id="JACJVQ010000005">
    <property type="protein sequence ID" value="MBB6633522.1"/>
    <property type="molecule type" value="Genomic_DNA"/>
</dbReference>
<dbReference type="EC" id="3.5.4.2" evidence="2 6"/>
<keyword evidence="10" id="KW-1185">Reference proteome</keyword>
<evidence type="ECO:0000256" key="2">
    <source>
        <dbReference type="ARBA" id="ARBA00012782"/>
    </source>
</evidence>
<dbReference type="SUPFAM" id="SSF51556">
    <property type="entry name" value="Metallo-dependent hydrolases"/>
    <property type="match status" value="1"/>
</dbReference>
<evidence type="ECO:0000256" key="6">
    <source>
        <dbReference type="HAMAP-Rule" id="MF_01518"/>
    </source>
</evidence>
<evidence type="ECO:0000256" key="4">
    <source>
        <dbReference type="ARBA" id="ARBA00023211"/>
    </source>
</evidence>
<keyword evidence="4 6" id="KW-0464">Manganese</keyword>
<dbReference type="InterPro" id="IPR011059">
    <property type="entry name" value="Metal-dep_hydrolase_composite"/>
</dbReference>
<evidence type="ECO:0000313" key="9">
    <source>
        <dbReference type="EMBL" id="MBB6633522.1"/>
    </source>
</evidence>
<dbReference type="RefSeq" id="WP_185119225.1">
    <property type="nucleotide sequence ID" value="NZ_JACJVQ010000005.1"/>
</dbReference>
<dbReference type="InterPro" id="IPR026912">
    <property type="entry name" value="Adenine_deam_C"/>
</dbReference>
<name>A0A841SQQ5_9BACL</name>
<comment type="cofactor">
    <cofactor evidence="6">
        <name>Mn(2+)</name>
        <dbReference type="ChEBI" id="CHEBI:29035"/>
    </cofactor>
</comment>
<dbReference type="InterPro" id="IPR032466">
    <property type="entry name" value="Metal_Hydrolase"/>
</dbReference>
<proteinExistence type="inferred from homology"/>
<dbReference type="HAMAP" id="MF_01518">
    <property type="entry name" value="Adenine_deamin"/>
    <property type="match status" value="1"/>
</dbReference>
<dbReference type="SUPFAM" id="SSF51338">
    <property type="entry name" value="Composite domain of metallo-dependent hydrolases"/>
    <property type="match status" value="1"/>
</dbReference>
<dbReference type="Pfam" id="PF01979">
    <property type="entry name" value="Amidohydro_1"/>
    <property type="match status" value="1"/>
</dbReference>